<dbReference type="NCBIfam" id="NF011100">
    <property type="entry name" value="PRK14527.1"/>
    <property type="match status" value="1"/>
</dbReference>
<dbReference type="NCBIfam" id="NF001379">
    <property type="entry name" value="PRK00279.1-1"/>
    <property type="match status" value="1"/>
</dbReference>
<dbReference type="GO" id="GO:0004017">
    <property type="term" value="F:AMP kinase activity"/>
    <property type="evidence" value="ECO:0007669"/>
    <property type="project" value="InterPro"/>
</dbReference>
<dbReference type="GO" id="GO:0005524">
    <property type="term" value="F:ATP binding"/>
    <property type="evidence" value="ECO:0007669"/>
    <property type="project" value="InterPro"/>
</dbReference>
<dbReference type="InterPro" id="IPR033690">
    <property type="entry name" value="Adenylat_kinase_CS"/>
</dbReference>
<dbReference type="FunCoup" id="A0A0G4GXW1">
    <property type="interactions" value="468"/>
</dbReference>
<dbReference type="InterPro" id="IPR006259">
    <property type="entry name" value="Adenyl_kin_sub"/>
</dbReference>
<dbReference type="PROSITE" id="PS00113">
    <property type="entry name" value="ADENYLATE_KINASE"/>
    <property type="match status" value="1"/>
</dbReference>
<dbReference type="Proteomes" id="UP000041254">
    <property type="component" value="Unassembled WGS sequence"/>
</dbReference>
<proteinExistence type="inferred from homology"/>
<dbReference type="InterPro" id="IPR027417">
    <property type="entry name" value="P-loop_NTPase"/>
</dbReference>
<dbReference type="FunFam" id="3.40.50.300:FF:000106">
    <property type="entry name" value="Adenylate kinase mitochondrial"/>
    <property type="match status" value="1"/>
</dbReference>
<dbReference type="NCBIfam" id="TIGR01351">
    <property type="entry name" value="adk"/>
    <property type="match status" value="1"/>
</dbReference>
<dbReference type="NCBIfam" id="NF001380">
    <property type="entry name" value="PRK00279.1-2"/>
    <property type="match status" value="1"/>
</dbReference>
<keyword evidence="2" id="KW-0547">Nucleotide-binding</keyword>
<dbReference type="NCBIfam" id="NF001381">
    <property type="entry name" value="PRK00279.1-3"/>
    <property type="match status" value="1"/>
</dbReference>
<reference evidence="6 7" key="1">
    <citation type="submission" date="2014-11" db="EMBL/GenBank/DDBJ databases">
        <authorList>
            <person name="Zhu J."/>
            <person name="Qi W."/>
            <person name="Song R."/>
        </authorList>
    </citation>
    <scope>NUCLEOTIDE SEQUENCE [LARGE SCALE GENOMIC DNA]</scope>
</reference>
<dbReference type="PhylomeDB" id="A0A0G4GXW1"/>
<dbReference type="OrthoDB" id="439792at2759"/>
<gene>
    <name evidence="6" type="ORF">Vbra_19024</name>
</gene>
<organism evidence="6 7">
    <name type="scientific">Vitrella brassicaformis (strain CCMP3155)</name>
    <dbReference type="NCBI Taxonomy" id="1169540"/>
    <lineage>
        <taxon>Eukaryota</taxon>
        <taxon>Sar</taxon>
        <taxon>Alveolata</taxon>
        <taxon>Colpodellida</taxon>
        <taxon>Vitrellaceae</taxon>
        <taxon>Vitrella</taxon>
    </lineage>
</organism>
<evidence type="ECO:0000256" key="2">
    <source>
        <dbReference type="ARBA" id="ARBA00022741"/>
    </source>
</evidence>
<dbReference type="PANTHER" id="PTHR23359">
    <property type="entry name" value="NUCLEOTIDE KINASE"/>
    <property type="match status" value="1"/>
</dbReference>
<keyword evidence="1 4" id="KW-0808">Transferase</keyword>
<dbReference type="STRING" id="1169540.A0A0G4GXW1"/>
<evidence type="ECO:0000256" key="4">
    <source>
        <dbReference type="RuleBase" id="RU003330"/>
    </source>
</evidence>
<dbReference type="HAMAP" id="MF_00235">
    <property type="entry name" value="Adenylate_kinase_Adk"/>
    <property type="match status" value="1"/>
</dbReference>
<dbReference type="VEuPathDB" id="CryptoDB:Vbra_19024"/>
<accession>A0A0G4GXW1</accession>
<evidence type="ECO:0000313" key="6">
    <source>
        <dbReference type="EMBL" id="CEM35942.1"/>
    </source>
</evidence>
<dbReference type="Pfam" id="PF05191">
    <property type="entry name" value="ADK_lid"/>
    <property type="match status" value="1"/>
</dbReference>
<dbReference type="InParanoid" id="A0A0G4GXW1"/>
<name>A0A0G4GXW1_VITBC</name>
<sequence>MVDLENVPTLDLLGEIKRRYLCLSKPEKRVVFLGAPGSGKGTQSTILRRDYCLCHLSTGDMLRDAVAAGTDLGKKAKEAMDAGKLVSDDIVVGLIEEKLKAPECKRGFILDGFPRNTAQADKLRTTLDKNKMLLDAVVNFEVPDELLVKRVCGRRVHPASGRTYHVDFAPPKRPGVDDVTGEPLIQRKDDNEETLRKRLETFHSQTVPLVSYYQKQGILHSINAAENPNVVTQEMYKVVDPSAQAPPSS</sequence>
<dbReference type="AlphaFoldDB" id="A0A0G4GXW1"/>
<keyword evidence="3 4" id="KW-0418">Kinase</keyword>
<dbReference type="InterPro" id="IPR000850">
    <property type="entry name" value="Adenylat/UMP-CMP_kin"/>
</dbReference>
<keyword evidence="7" id="KW-1185">Reference proteome</keyword>
<dbReference type="SUPFAM" id="SSF52540">
    <property type="entry name" value="P-loop containing nucleoside triphosphate hydrolases"/>
    <property type="match status" value="1"/>
</dbReference>
<dbReference type="CDD" id="cd01428">
    <property type="entry name" value="ADK"/>
    <property type="match status" value="1"/>
</dbReference>
<comment type="similarity">
    <text evidence="4">Belongs to the adenylate kinase family.</text>
</comment>
<evidence type="ECO:0000256" key="3">
    <source>
        <dbReference type="ARBA" id="ARBA00022777"/>
    </source>
</evidence>
<dbReference type="Gene3D" id="6.10.250.2370">
    <property type="match status" value="1"/>
</dbReference>
<dbReference type="Pfam" id="PF00406">
    <property type="entry name" value="ADK"/>
    <property type="match status" value="1"/>
</dbReference>
<dbReference type="InterPro" id="IPR007862">
    <property type="entry name" value="Adenylate_kinase_lid-dom"/>
</dbReference>
<feature type="domain" description="Adenylate kinase active site lid" evidence="5">
    <location>
        <begin position="154"/>
        <end position="189"/>
    </location>
</feature>
<dbReference type="OMA" id="VYHEQTA"/>
<protein>
    <recommendedName>
        <fullName evidence="5">Adenylate kinase active site lid domain-containing protein</fullName>
    </recommendedName>
</protein>
<dbReference type="EMBL" id="CDMY01000869">
    <property type="protein sequence ID" value="CEM35942.1"/>
    <property type="molecule type" value="Genomic_DNA"/>
</dbReference>
<dbReference type="PRINTS" id="PR00094">
    <property type="entry name" value="ADENYLTKNASE"/>
</dbReference>
<evidence type="ECO:0000256" key="1">
    <source>
        <dbReference type="ARBA" id="ARBA00022679"/>
    </source>
</evidence>
<evidence type="ECO:0000259" key="5">
    <source>
        <dbReference type="Pfam" id="PF05191"/>
    </source>
</evidence>
<evidence type="ECO:0000313" key="7">
    <source>
        <dbReference type="Proteomes" id="UP000041254"/>
    </source>
</evidence>
<dbReference type="Gene3D" id="3.40.50.300">
    <property type="entry name" value="P-loop containing nucleotide triphosphate hydrolases"/>
    <property type="match status" value="1"/>
</dbReference>